<keyword evidence="2" id="KW-1185">Reference proteome</keyword>
<name>A0A915HXH7_ROMCU</name>
<sequence length="126" mass="14623">MLKRLPSSTSAYGDGNSLENRNVAFIQSVSTQTDSVTVDSSTSNDNIRFTQPDYVRPVIEECFEELEDKLKPTFYHFCSQILTLLHEQSDKIELINRQSILVEKLMQENKELKKRLDRLETMRFGC</sequence>
<dbReference type="Proteomes" id="UP000887565">
    <property type="component" value="Unplaced"/>
</dbReference>
<keyword evidence="1" id="KW-0175">Coiled coil</keyword>
<dbReference type="WBParaSite" id="nRc.2.0.1.t06001-RA">
    <property type="protein sequence ID" value="nRc.2.0.1.t06001-RA"/>
    <property type="gene ID" value="nRc.2.0.1.g06001"/>
</dbReference>
<evidence type="ECO:0000256" key="1">
    <source>
        <dbReference type="SAM" id="Coils"/>
    </source>
</evidence>
<feature type="coiled-coil region" evidence="1">
    <location>
        <begin position="95"/>
        <end position="122"/>
    </location>
</feature>
<evidence type="ECO:0000313" key="2">
    <source>
        <dbReference type="Proteomes" id="UP000887565"/>
    </source>
</evidence>
<accession>A0A915HXH7</accession>
<reference evidence="3" key="1">
    <citation type="submission" date="2022-11" db="UniProtKB">
        <authorList>
            <consortium name="WormBaseParasite"/>
        </authorList>
    </citation>
    <scope>IDENTIFICATION</scope>
</reference>
<dbReference type="AlphaFoldDB" id="A0A915HXH7"/>
<organism evidence="2 3">
    <name type="scientific">Romanomermis culicivorax</name>
    <name type="common">Nematode worm</name>
    <dbReference type="NCBI Taxonomy" id="13658"/>
    <lineage>
        <taxon>Eukaryota</taxon>
        <taxon>Metazoa</taxon>
        <taxon>Ecdysozoa</taxon>
        <taxon>Nematoda</taxon>
        <taxon>Enoplea</taxon>
        <taxon>Dorylaimia</taxon>
        <taxon>Mermithida</taxon>
        <taxon>Mermithoidea</taxon>
        <taxon>Mermithidae</taxon>
        <taxon>Romanomermis</taxon>
    </lineage>
</organism>
<proteinExistence type="predicted"/>
<protein>
    <submittedName>
        <fullName evidence="3">Uncharacterized protein</fullName>
    </submittedName>
</protein>
<evidence type="ECO:0000313" key="3">
    <source>
        <dbReference type="WBParaSite" id="nRc.2.0.1.t06001-RA"/>
    </source>
</evidence>